<evidence type="ECO:0000256" key="4">
    <source>
        <dbReference type="ARBA" id="ARBA00022475"/>
    </source>
</evidence>
<dbReference type="GO" id="GO:0035435">
    <property type="term" value="P:phosphate ion transmembrane transport"/>
    <property type="evidence" value="ECO:0007669"/>
    <property type="project" value="InterPro"/>
</dbReference>
<dbReference type="InterPro" id="IPR035906">
    <property type="entry name" value="MetI-like_sf"/>
</dbReference>
<protein>
    <recommendedName>
        <fullName evidence="8">Phosphate transport system permease protein PstA</fullName>
    </recommendedName>
</protein>
<sequence>MAVERDTAEPTFGEVSRLKGIVFKYLSFGASVTGILALAVLLIYVLIDAFDLTNASPEWLLTYFLTLVVPFVGFCLYSAGDRAVTKRTVLALAAGLISVAVLFEAVELFVRPIPRLTWPLVYLFLVAIPVTGYATYVGAQKPVGGAGFGLLGRTVGGAALGTAAAMLFVVFDMRLWFLVYTLGVFPAVLARLYGARRDVGLAAKLAVPVGVVGVVSAAFLRNVVRTYPTPELISLWTFGVPIAAAAATLVGSRDARRETTAAIAGISLAAAGVGTTLGSSALPEGSVVLVLAATVAPTATYLHHVSRSEAGTVGLALPLLLGGGALAGAAVVGALGFAAPDPWIDPGFVTQAPSRNAVDAGLYPAIVGSVIIIAIVALLSFVLGVGAAVFLEEYTAGTGAVGVATRLIQINIANLAAVPSVVYGLLGLGLFANLLGFGFGTAVTVSLTLSLLILPITVISAQEAIRSVPDDLRQASYGMGATRWQTTKNVVLPEALPGILTGTILALGRAIGETAPLIMVGAATTVFSAPNDVWSRFSAMPMQIFAWSDFPQSEFRYGVVAAGVVTLLVVLLGMNATAIIVRNKAERDS</sequence>
<feature type="transmembrane region" description="Helical" evidence="8">
    <location>
        <begin position="232"/>
        <end position="250"/>
    </location>
</feature>
<evidence type="ECO:0000256" key="6">
    <source>
        <dbReference type="ARBA" id="ARBA00022989"/>
    </source>
</evidence>
<dbReference type="Gene3D" id="1.10.3720.10">
    <property type="entry name" value="MetI-like"/>
    <property type="match status" value="1"/>
</dbReference>
<dbReference type="Proteomes" id="UP000011867">
    <property type="component" value="Chromosome"/>
</dbReference>
<dbReference type="eggNOG" id="arCOG00168">
    <property type="taxonomic scope" value="Archaea"/>
</dbReference>
<feature type="transmembrane region" description="Helical" evidence="8">
    <location>
        <begin position="285"/>
        <end position="303"/>
    </location>
</feature>
<dbReference type="RefSeq" id="WP_015409724.1">
    <property type="nucleotide sequence ID" value="NC_020388.1"/>
</dbReference>
<evidence type="ECO:0000256" key="2">
    <source>
        <dbReference type="ARBA" id="ARBA00007069"/>
    </source>
</evidence>
<feature type="transmembrane region" description="Helical" evidence="8">
    <location>
        <begin position="315"/>
        <end position="340"/>
    </location>
</feature>
<feature type="domain" description="ABC transmembrane type-1" evidence="9">
    <location>
        <begin position="366"/>
        <end position="578"/>
    </location>
</feature>
<feature type="transmembrane region" description="Helical" evidence="8">
    <location>
        <begin position="262"/>
        <end position="279"/>
    </location>
</feature>
<dbReference type="CDD" id="cd06261">
    <property type="entry name" value="TM_PBP2"/>
    <property type="match status" value="1"/>
</dbReference>
<evidence type="ECO:0000256" key="5">
    <source>
        <dbReference type="ARBA" id="ARBA00022692"/>
    </source>
</evidence>
<organism evidence="10 11">
    <name type="scientific">Natronomonas moolapensis (strain DSM 18674 / CECT 7526 / JCM 14361 / 8.8.11)</name>
    <dbReference type="NCBI Taxonomy" id="268739"/>
    <lineage>
        <taxon>Archaea</taxon>
        <taxon>Methanobacteriati</taxon>
        <taxon>Methanobacteriota</taxon>
        <taxon>Stenosarchaea group</taxon>
        <taxon>Halobacteria</taxon>
        <taxon>Halobacteriales</taxon>
        <taxon>Natronomonadaceae</taxon>
        <taxon>Natronomonas</taxon>
    </lineage>
</organism>
<keyword evidence="11" id="KW-1185">Reference proteome</keyword>
<reference evidence="10 11" key="1">
    <citation type="journal article" date="2013" name="Genome Announc.">
        <title>Genome of the haloarchaeon Natronomonas moolapensis, a neutrophilic member of a previously haloalkaliphilic genus.</title>
        <authorList>
            <person name="Dyall-Smith M.L."/>
            <person name="Pfeiffer F."/>
            <person name="Oberwinkler T."/>
            <person name="Klee K."/>
            <person name="Rampp M."/>
            <person name="Palm P."/>
            <person name="Gross K."/>
            <person name="Schuster S.C."/>
            <person name="Oesterhelt D."/>
        </authorList>
    </citation>
    <scope>NUCLEOTIDE SEQUENCE [LARGE SCALE GENOMIC DNA]</scope>
    <source>
        <strain evidence="11">DSM 18674 / JCM 14361 / 8.8.11</strain>
    </source>
</reference>
<feature type="transmembrane region" description="Helical" evidence="8">
    <location>
        <begin position="89"/>
        <end position="110"/>
    </location>
</feature>
<keyword evidence="7 8" id="KW-0472">Membrane</keyword>
<dbReference type="GO" id="GO:0005315">
    <property type="term" value="F:phosphate transmembrane transporter activity"/>
    <property type="evidence" value="ECO:0007669"/>
    <property type="project" value="InterPro"/>
</dbReference>
<dbReference type="PANTHER" id="PTHR43470">
    <property type="entry name" value="PHOSPHATE TRANSPORT SYSTEM PERMEASE PROTEIN PSTA-RELATED"/>
    <property type="match status" value="1"/>
</dbReference>
<gene>
    <name evidence="10" type="primary">pstA1</name>
    <name evidence="10" type="ordered locus">Nmlp_2807</name>
</gene>
<comment type="subcellular location">
    <subcellularLocation>
        <location evidence="1 8">Cell membrane</location>
        <topology evidence="1 8">Multi-pass membrane protein</topology>
    </subcellularLocation>
</comment>
<keyword evidence="5 8" id="KW-0812">Transmembrane</keyword>
<feature type="transmembrane region" description="Helical" evidence="8">
    <location>
        <begin position="201"/>
        <end position="220"/>
    </location>
</feature>
<feature type="transmembrane region" description="Helical" evidence="8">
    <location>
        <begin position="116"/>
        <end position="138"/>
    </location>
</feature>
<evidence type="ECO:0000256" key="1">
    <source>
        <dbReference type="ARBA" id="ARBA00004651"/>
    </source>
</evidence>
<feature type="transmembrane region" description="Helical" evidence="8">
    <location>
        <begin position="59"/>
        <end position="77"/>
    </location>
</feature>
<accession>M1XRU5</accession>
<feature type="transmembrane region" description="Helical" evidence="8">
    <location>
        <begin position="360"/>
        <end position="391"/>
    </location>
</feature>
<name>M1XRU5_NATM8</name>
<evidence type="ECO:0000256" key="3">
    <source>
        <dbReference type="ARBA" id="ARBA00022448"/>
    </source>
</evidence>
<dbReference type="PANTHER" id="PTHR43470:SF5">
    <property type="entry name" value="PHOSPHATE TRANSPORT SYSTEM PERMEASE PROTEIN PSTA"/>
    <property type="match status" value="1"/>
</dbReference>
<dbReference type="KEGG" id="nmo:Nmlp_2807"/>
<dbReference type="HOGENOM" id="CLU_504004_0_0_2"/>
<dbReference type="GeneID" id="14653007"/>
<evidence type="ECO:0000256" key="8">
    <source>
        <dbReference type="RuleBase" id="RU363043"/>
    </source>
</evidence>
<dbReference type="PROSITE" id="PS50928">
    <property type="entry name" value="ABC_TM1"/>
    <property type="match status" value="1"/>
</dbReference>
<dbReference type="EMBL" id="HF582854">
    <property type="protein sequence ID" value="CCQ36958.1"/>
    <property type="molecule type" value="Genomic_DNA"/>
</dbReference>
<evidence type="ECO:0000313" key="10">
    <source>
        <dbReference type="EMBL" id="CCQ36958.1"/>
    </source>
</evidence>
<proteinExistence type="inferred from homology"/>
<feature type="transmembrane region" description="Helical" evidence="8">
    <location>
        <begin position="412"/>
        <end position="431"/>
    </location>
</feature>
<feature type="transmembrane region" description="Helical" evidence="8">
    <location>
        <begin position="557"/>
        <end position="581"/>
    </location>
</feature>
<dbReference type="InterPro" id="IPR000515">
    <property type="entry name" value="MetI-like"/>
</dbReference>
<feature type="transmembrane region" description="Helical" evidence="8">
    <location>
        <begin position="177"/>
        <end position="194"/>
    </location>
</feature>
<dbReference type="InterPro" id="IPR005672">
    <property type="entry name" value="Phosphate_PstA"/>
</dbReference>
<dbReference type="STRING" id="268739.Nmlp_2807"/>
<dbReference type="NCBIfam" id="TIGR00974">
    <property type="entry name" value="3a0107s02c"/>
    <property type="match status" value="1"/>
</dbReference>
<comment type="caution">
    <text evidence="8">Lacks conserved residue(s) required for the propagation of feature annotation.</text>
</comment>
<dbReference type="GO" id="GO:0005886">
    <property type="term" value="C:plasma membrane"/>
    <property type="evidence" value="ECO:0007669"/>
    <property type="project" value="UniProtKB-SubCell"/>
</dbReference>
<evidence type="ECO:0000313" key="11">
    <source>
        <dbReference type="Proteomes" id="UP000011867"/>
    </source>
</evidence>
<dbReference type="Pfam" id="PF00528">
    <property type="entry name" value="BPD_transp_1"/>
    <property type="match status" value="1"/>
</dbReference>
<feature type="transmembrane region" description="Helical" evidence="8">
    <location>
        <begin position="25"/>
        <end position="47"/>
    </location>
</feature>
<comment type="similarity">
    <text evidence="2 8">Belongs to the binding-protein-dependent transport system permease family. CysTW subfamily.</text>
</comment>
<keyword evidence="3" id="KW-0813">Transport</keyword>
<feature type="transmembrane region" description="Helical" evidence="8">
    <location>
        <begin position="437"/>
        <end position="459"/>
    </location>
</feature>
<dbReference type="AlphaFoldDB" id="M1XRU5"/>
<evidence type="ECO:0000256" key="7">
    <source>
        <dbReference type="ARBA" id="ARBA00023136"/>
    </source>
</evidence>
<keyword evidence="4 8" id="KW-1003">Cell membrane</keyword>
<evidence type="ECO:0000259" key="9">
    <source>
        <dbReference type="PROSITE" id="PS50928"/>
    </source>
</evidence>
<dbReference type="SUPFAM" id="SSF161098">
    <property type="entry name" value="MetI-like"/>
    <property type="match status" value="1"/>
</dbReference>
<keyword evidence="6 8" id="KW-1133">Transmembrane helix</keyword>
<feature type="transmembrane region" description="Helical" evidence="8">
    <location>
        <begin position="150"/>
        <end position="171"/>
    </location>
</feature>